<evidence type="ECO:0000313" key="2">
    <source>
        <dbReference type="EMBL" id="EGG21358.1"/>
    </source>
</evidence>
<dbReference type="Pfam" id="PF04908">
    <property type="entry name" value="SH3BGR"/>
    <property type="match status" value="1"/>
</dbReference>
<protein>
    <submittedName>
        <fullName evidence="2">Thioredoxin domain-containing protein</fullName>
    </submittedName>
</protein>
<organism evidence="2 3">
    <name type="scientific">Cavenderia fasciculata</name>
    <name type="common">Slime mold</name>
    <name type="synonym">Dictyostelium fasciculatum</name>
    <dbReference type="NCBI Taxonomy" id="261658"/>
    <lineage>
        <taxon>Eukaryota</taxon>
        <taxon>Amoebozoa</taxon>
        <taxon>Evosea</taxon>
        <taxon>Eumycetozoa</taxon>
        <taxon>Dictyostelia</taxon>
        <taxon>Acytosteliales</taxon>
        <taxon>Cavenderiaceae</taxon>
        <taxon>Cavenderia</taxon>
    </lineage>
</organism>
<dbReference type="OrthoDB" id="9932926at2759"/>
<dbReference type="AlphaFoldDB" id="F4PRL8"/>
<evidence type="ECO:0000256" key="1">
    <source>
        <dbReference type="ARBA" id="ARBA00007764"/>
    </source>
</evidence>
<dbReference type="InterPro" id="IPR036249">
    <property type="entry name" value="Thioredoxin-like_sf"/>
</dbReference>
<evidence type="ECO:0000313" key="3">
    <source>
        <dbReference type="Proteomes" id="UP000007797"/>
    </source>
</evidence>
<accession>F4PRL8</accession>
<proteinExistence type="inferred from homology"/>
<dbReference type="OMA" id="QYIEYDV"/>
<dbReference type="SUPFAM" id="SSF52833">
    <property type="entry name" value="Thioredoxin-like"/>
    <property type="match status" value="1"/>
</dbReference>
<gene>
    <name evidence="2" type="ORF">DFA_01239</name>
</gene>
<dbReference type="Gene3D" id="3.40.30.10">
    <property type="entry name" value="Glutaredoxin"/>
    <property type="match status" value="1"/>
</dbReference>
<name>F4PRL8_CACFS</name>
<dbReference type="InterPro" id="IPR006993">
    <property type="entry name" value="Glut_rich_SH3-bd"/>
</dbReference>
<dbReference type="PANTHER" id="PTHR12232:SF0">
    <property type="entry name" value="THIOREDOXIN DOMAIN-CONTAINING PROTEIN"/>
    <property type="match status" value="1"/>
</dbReference>
<keyword evidence="3" id="KW-1185">Reference proteome</keyword>
<dbReference type="GeneID" id="14873664"/>
<comment type="similarity">
    <text evidence="1">Belongs to the SH3BGR family.</text>
</comment>
<sequence length="89" mass="10039">MVTVTLYTSSATGMLKIKKDQSALKTLLEAKGIQYTEYDVASDQAQREHMKKTSGKTELPQLFVNDKFVGLYDDLQALEEIGQFSDLFK</sequence>
<dbReference type="PANTHER" id="PTHR12232">
    <property type="entry name" value="SH3 DOMAIN-BINDING GLUTAMIC ACID-RICH-LIKE PROTEIN"/>
    <property type="match status" value="1"/>
</dbReference>
<dbReference type="GO" id="GO:0005737">
    <property type="term" value="C:cytoplasm"/>
    <property type="evidence" value="ECO:0007669"/>
    <property type="project" value="TreeGrafter"/>
</dbReference>
<dbReference type="EMBL" id="GL883010">
    <property type="protein sequence ID" value="EGG21358.1"/>
    <property type="molecule type" value="Genomic_DNA"/>
</dbReference>
<dbReference type="PROSITE" id="PS51354">
    <property type="entry name" value="GLUTAREDOXIN_2"/>
    <property type="match status" value="1"/>
</dbReference>
<dbReference type="InterPro" id="IPR051033">
    <property type="entry name" value="SH3BGR"/>
</dbReference>
<dbReference type="Proteomes" id="UP000007797">
    <property type="component" value="Unassembled WGS sequence"/>
</dbReference>
<dbReference type="KEGG" id="dfa:DFA_01239"/>
<dbReference type="CDD" id="cd02066">
    <property type="entry name" value="GRX_family"/>
    <property type="match status" value="1"/>
</dbReference>
<dbReference type="STRING" id="1054147.F4PRL8"/>
<reference evidence="3" key="1">
    <citation type="journal article" date="2011" name="Genome Res.">
        <title>Phylogeny-wide analysis of social amoeba genomes highlights ancient origins for complex intercellular communication.</title>
        <authorList>
            <person name="Heidel A.J."/>
            <person name="Lawal H.M."/>
            <person name="Felder M."/>
            <person name="Schilde C."/>
            <person name="Helps N.R."/>
            <person name="Tunggal B."/>
            <person name="Rivero F."/>
            <person name="John U."/>
            <person name="Schleicher M."/>
            <person name="Eichinger L."/>
            <person name="Platzer M."/>
            <person name="Noegel A.A."/>
            <person name="Schaap P."/>
            <person name="Gloeckner G."/>
        </authorList>
    </citation>
    <scope>NUCLEOTIDE SEQUENCE [LARGE SCALE GENOMIC DNA]</scope>
    <source>
        <strain evidence="3">SH3</strain>
    </source>
</reference>
<dbReference type="RefSeq" id="XP_004359208.1">
    <property type="nucleotide sequence ID" value="XM_004359151.1"/>
</dbReference>